<reference evidence="1" key="1">
    <citation type="submission" date="2018-05" db="EMBL/GenBank/DDBJ databases">
        <authorList>
            <person name="Lanie J.A."/>
            <person name="Ng W.-L."/>
            <person name="Kazmierczak K.M."/>
            <person name="Andrzejewski T.M."/>
            <person name="Davidsen T.M."/>
            <person name="Wayne K.J."/>
            <person name="Tettelin H."/>
            <person name="Glass J.I."/>
            <person name="Rusch D."/>
            <person name="Podicherti R."/>
            <person name="Tsui H.-C.T."/>
            <person name="Winkler M.E."/>
        </authorList>
    </citation>
    <scope>NUCLEOTIDE SEQUENCE</scope>
</reference>
<gene>
    <name evidence="1" type="ORF">METZ01_LOCUS294278</name>
</gene>
<accession>A0A382LXE8</accession>
<name>A0A382LXE8_9ZZZZ</name>
<dbReference type="AlphaFoldDB" id="A0A382LXE8"/>
<organism evidence="1">
    <name type="scientific">marine metagenome</name>
    <dbReference type="NCBI Taxonomy" id="408172"/>
    <lineage>
        <taxon>unclassified sequences</taxon>
        <taxon>metagenomes</taxon>
        <taxon>ecological metagenomes</taxon>
    </lineage>
</organism>
<sequence length="33" mass="3870">RGKRRGDMLCSRLEKVNLWIISHVTKMGLMNII</sequence>
<evidence type="ECO:0000313" key="1">
    <source>
        <dbReference type="EMBL" id="SVC41424.1"/>
    </source>
</evidence>
<feature type="non-terminal residue" evidence="1">
    <location>
        <position position="1"/>
    </location>
</feature>
<proteinExistence type="predicted"/>
<dbReference type="EMBL" id="UINC01089929">
    <property type="protein sequence ID" value="SVC41424.1"/>
    <property type="molecule type" value="Genomic_DNA"/>
</dbReference>
<protein>
    <submittedName>
        <fullName evidence="1">Uncharacterized protein</fullName>
    </submittedName>
</protein>